<dbReference type="RefSeq" id="XP_030388326.1">
    <property type="nucleotide sequence ID" value="XM_030532466.1"/>
</dbReference>
<evidence type="ECO:0000313" key="2">
    <source>
        <dbReference type="RefSeq" id="XP_030388326.1"/>
    </source>
</evidence>
<protein>
    <submittedName>
        <fullName evidence="2">Uncharacterized protein LOC115634618</fullName>
    </submittedName>
</protein>
<keyword evidence="1" id="KW-1185">Reference proteome</keyword>
<organism evidence="1 2">
    <name type="scientific">Drosophila lebanonensis</name>
    <name type="common">Fruit fly</name>
    <name type="synonym">Scaptodrosophila lebanonensis</name>
    <dbReference type="NCBI Taxonomy" id="7225"/>
    <lineage>
        <taxon>Eukaryota</taxon>
        <taxon>Metazoa</taxon>
        <taxon>Ecdysozoa</taxon>
        <taxon>Arthropoda</taxon>
        <taxon>Hexapoda</taxon>
        <taxon>Insecta</taxon>
        <taxon>Pterygota</taxon>
        <taxon>Neoptera</taxon>
        <taxon>Endopterygota</taxon>
        <taxon>Diptera</taxon>
        <taxon>Brachycera</taxon>
        <taxon>Muscomorpha</taxon>
        <taxon>Ephydroidea</taxon>
        <taxon>Drosophilidae</taxon>
        <taxon>Scaptodrosophila</taxon>
    </lineage>
</organism>
<evidence type="ECO:0000313" key="1">
    <source>
        <dbReference type="Proteomes" id="UP000504634"/>
    </source>
</evidence>
<reference evidence="2" key="1">
    <citation type="submission" date="2025-08" db="UniProtKB">
        <authorList>
            <consortium name="RefSeq"/>
        </authorList>
    </citation>
    <scope>IDENTIFICATION</scope>
    <source>
        <strain evidence="2">11010-0011.00</strain>
        <tissue evidence="2">Whole body</tissue>
    </source>
</reference>
<accession>A0A6J2UIX5</accession>
<dbReference type="OrthoDB" id="7880551at2759"/>
<dbReference type="GO" id="GO:0032979">
    <property type="term" value="P:protein insertion into mitochondrial inner membrane from matrix"/>
    <property type="evidence" value="ECO:0007669"/>
    <property type="project" value="TreeGrafter"/>
</dbReference>
<dbReference type="Proteomes" id="UP000504634">
    <property type="component" value="Unplaced"/>
</dbReference>
<dbReference type="PANTHER" id="PTHR13333">
    <property type="entry name" value="M-AAA PROTEASE-INTERACTING PROTEIN 1, MITOCHONDRIAL"/>
    <property type="match status" value="1"/>
</dbReference>
<dbReference type="GO" id="GO:0005743">
    <property type="term" value="C:mitochondrial inner membrane"/>
    <property type="evidence" value="ECO:0007669"/>
    <property type="project" value="TreeGrafter"/>
</dbReference>
<dbReference type="PANTHER" id="PTHR13333:SF5">
    <property type="entry name" value="M-AAA PROTEASE-INTERACTING PROTEIN 1, MITOCHONDRIAL"/>
    <property type="match status" value="1"/>
</dbReference>
<dbReference type="AlphaFoldDB" id="A0A6J2UIX5"/>
<dbReference type="GeneID" id="115634618"/>
<proteinExistence type="predicted"/>
<dbReference type="GO" id="GO:0043022">
    <property type="term" value="F:ribosome binding"/>
    <property type="evidence" value="ECO:0007669"/>
    <property type="project" value="TreeGrafter"/>
</dbReference>
<sequence length="271" mass="31232">MSTKLLRNFGNVAKLANSVCCDPPQQLLLWSSSTKESKRRLLTPPKAEPNVEVLSDTFVPELVFKYNPLKYYLSKMKMWKLKWTWDRSFSESQFVDQSKQAAATLTDIVRLRDTEKIAEFSTSNAYYQMANELINFPHESCAELLHFRKDHIRQAVPIKVQLHNVLGLKYAVIDVIMVGLRHVGDCEGGGDLDKMKQALIEMDPELKDQITGPTMQLPYVFIELFMRFRRNYSNVNQPIGGQPEKATSPWLVSVYKICRFNIFTMPPTMET</sequence>
<name>A0A6J2UIX5_DROLE</name>
<gene>
    <name evidence="2" type="primary">LOC115634618</name>
</gene>